<evidence type="ECO:0000256" key="4">
    <source>
        <dbReference type="ARBA" id="ARBA00022692"/>
    </source>
</evidence>
<feature type="transmembrane region" description="Helical" evidence="7">
    <location>
        <begin position="328"/>
        <end position="353"/>
    </location>
</feature>
<evidence type="ECO:0000313" key="9">
    <source>
        <dbReference type="EMBL" id="MFC0273641.1"/>
    </source>
</evidence>
<feature type="transmembrane region" description="Helical" evidence="7">
    <location>
        <begin position="245"/>
        <end position="265"/>
    </location>
</feature>
<evidence type="ECO:0000256" key="3">
    <source>
        <dbReference type="ARBA" id="ARBA00022475"/>
    </source>
</evidence>
<evidence type="ECO:0000256" key="7">
    <source>
        <dbReference type="SAM" id="Phobius"/>
    </source>
</evidence>
<evidence type="ECO:0000256" key="5">
    <source>
        <dbReference type="ARBA" id="ARBA00022989"/>
    </source>
</evidence>
<evidence type="ECO:0000256" key="6">
    <source>
        <dbReference type="ARBA" id="ARBA00023136"/>
    </source>
</evidence>
<protein>
    <submittedName>
        <fullName evidence="9">MFS transporter</fullName>
    </submittedName>
</protein>
<comment type="caution">
    <text evidence="9">The sequence shown here is derived from an EMBL/GenBank/DDBJ whole genome shotgun (WGS) entry which is preliminary data.</text>
</comment>
<comment type="subcellular location">
    <subcellularLocation>
        <location evidence="1">Cell membrane</location>
        <topology evidence="1">Multi-pass membrane protein</topology>
    </subcellularLocation>
</comment>
<evidence type="ECO:0000313" key="10">
    <source>
        <dbReference type="Proteomes" id="UP001589854"/>
    </source>
</evidence>
<keyword evidence="10" id="KW-1185">Reference proteome</keyword>
<reference evidence="9 10" key="1">
    <citation type="submission" date="2024-09" db="EMBL/GenBank/DDBJ databases">
        <authorList>
            <person name="Sun Q."/>
            <person name="Mori K."/>
        </authorList>
    </citation>
    <scope>NUCLEOTIDE SEQUENCE [LARGE SCALE GENOMIC DNA]</scope>
    <source>
        <strain evidence="9 10">CCM 7228</strain>
    </source>
</reference>
<dbReference type="InterPro" id="IPR020846">
    <property type="entry name" value="MFS_dom"/>
</dbReference>
<dbReference type="EMBL" id="JBHLVO010000022">
    <property type="protein sequence ID" value="MFC0273641.1"/>
    <property type="molecule type" value="Genomic_DNA"/>
</dbReference>
<dbReference type="InterPro" id="IPR050171">
    <property type="entry name" value="MFS_Transporters"/>
</dbReference>
<keyword evidence="6 7" id="KW-0472">Membrane</keyword>
<dbReference type="PANTHER" id="PTHR23517">
    <property type="entry name" value="RESISTANCE PROTEIN MDTM, PUTATIVE-RELATED-RELATED"/>
    <property type="match status" value="1"/>
</dbReference>
<dbReference type="Proteomes" id="UP001589854">
    <property type="component" value="Unassembled WGS sequence"/>
</dbReference>
<evidence type="ECO:0000256" key="2">
    <source>
        <dbReference type="ARBA" id="ARBA00022448"/>
    </source>
</evidence>
<feature type="transmembrane region" description="Helical" evidence="7">
    <location>
        <begin position="103"/>
        <end position="126"/>
    </location>
</feature>
<dbReference type="PROSITE" id="PS50850">
    <property type="entry name" value="MFS"/>
    <property type="match status" value="1"/>
</dbReference>
<keyword evidence="4 7" id="KW-0812">Transmembrane</keyword>
<name>A0ABV6GIW0_9BACI</name>
<organism evidence="9 10">
    <name type="scientific">Metabacillus herbersteinensis</name>
    <dbReference type="NCBI Taxonomy" id="283816"/>
    <lineage>
        <taxon>Bacteria</taxon>
        <taxon>Bacillati</taxon>
        <taxon>Bacillota</taxon>
        <taxon>Bacilli</taxon>
        <taxon>Bacillales</taxon>
        <taxon>Bacillaceae</taxon>
        <taxon>Metabacillus</taxon>
    </lineage>
</organism>
<keyword evidence="5 7" id="KW-1133">Transmembrane helix</keyword>
<accession>A0ABV6GIW0</accession>
<dbReference type="InterPro" id="IPR036259">
    <property type="entry name" value="MFS_trans_sf"/>
</dbReference>
<evidence type="ECO:0000256" key="1">
    <source>
        <dbReference type="ARBA" id="ARBA00004651"/>
    </source>
</evidence>
<dbReference type="Pfam" id="PF07690">
    <property type="entry name" value="MFS_1"/>
    <property type="match status" value="1"/>
</dbReference>
<proteinExistence type="predicted"/>
<feature type="transmembrane region" description="Helical" evidence="7">
    <location>
        <begin position="208"/>
        <end position="225"/>
    </location>
</feature>
<feature type="transmembrane region" description="Helical" evidence="7">
    <location>
        <begin position="165"/>
        <end position="187"/>
    </location>
</feature>
<keyword evidence="3" id="KW-1003">Cell membrane</keyword>
<dbReference type="InterPro" id="IPR011701">
    <property type="entry name" value="MFS"/>
</dbReference>
<keyword evidence="2" id="KW-0813">Transport</keyword>
<evidence type="ECO:0000259" key="8">
    <source>
        <dbReference type="PROSITE" id="PS50850"/>
    </source>
</evidence>
<dbReference type="Gene3D" id="1.20.1250.20">
    <property type="entry name" value="MFS general substrate transporter like domains"/>
    <property type="match status" value="1"/>
</dbReference>
<feature type="transmembrane region" description="Helical" evidence="7">
    <location>
        <begin position="297"/>
        <end position="316"/>
    </location>
</feature>
<feature type="transmembrane region" description="Helical" evidence="7">
    <location>
        <begin position="272"/>
        <end position="291"/>
    </location>
</feature>
<feature type="transmembrane region" description="Helical" evidence="7">
    <location>
        <begin position="365"/>
        <end position="386"/>
    </location>
</feature>
<feature type="domain" description="Major facilitator superfamily (MFS) profile" evidence="8">
    <location>
        <begin position="13"/>
        <end position="389"/>
    </location>
</feature>
<dbReference type="PANTHER" id="PTHR23517:SF2">
    <property type="entry name" value="MULTIDRUG RESISTANCE PROTEIN MDTH"/>
    <property type="match status" value="1"/>
</dbReference>
<dbReference type="SUPFAM" id="SSF103473">
    <property type="entry name" value="MFS general substrate transporter"/>
    <property type="match status" value="1"/>
</dbReference>
<feature type="transmembrane region" description="Helical" evidence="7">
    <location>
        <begin position="12"/>
        <end position="32"/>
    </location>
</feature>
<dbReference type="RefSeq" id="WP_378937150.1">
    <property type="nucleotide sequence ID" value="NZ_JBHLVO010000022.1"/>
</dbReference>
<gene>
    <name evidence="9" type="ORF">ACFFIX_19810</name>
</gene>
<sequence length="398" mass="44638">MFKRKSLSNLGIGTWLIIFIQFISFFTFFMFVPFISTYFVNQLDFSLAFVGTVLSLRIISQQGLMVFGGFLADRFGYKRLAISGFVCRGVGFIGLGLTDQPLLIIIAIILSGLGGAMFIPALKATLTMFTPPERSKEAFSMMNVVENAGSVMGPLAGLFFKGEDFLLLCLISGSLFLVIGFIVLFLPNPPLLKRHNSWIEESLKIIRHRNFILLVCTLMPFHFIYQQLYLTFPIISEKLTGSSSWIFSFVTVNIILLQMPVLHWFRDRSMKAIFVLPYLFIGLSFVILGYSEQMLPLIIALISIAFGSMVLFPFFQDYVADIAPKESLATYFGFSNMAMAVGGSLGNLLGGVLYDLFIEISKPQWFWLLLSIISILPIIGVTRLNHISSKSISKKRIS</sequence>